<accession>Q21E86</accession>
<dbReference type="Pfam" id="PF14052">
    <property type="entry name" value="Caps_assemb_Wzi"/>
    <property type="match status" value="1"/>
</dbReference>
<name>Q21E86_SACD2</name>
<evidence type="ECO:0000313" key="1">
    <source>
        <dbReference type="EMBL" id="ABD82993.1"/>
    </source>
</evidence>
<dbReference type="InterPro" id="IPR026950">
    <property type="entry name" value="Caps_assemb_Wzi"/>
</dbReference>
<reference evidence="1 2" key="1">
    <citation type="journal article" date="2008" name="PLoS Genet.">
        <title>Complete genome sequence of the complex carbohydrate-degrading marine bacterium, Saccharophagus degradans strain 2-40 T.</title>
        <authorList>
            <person name="Weiner R.M."/>
            <person name="Taylor L.E.II."/>
            <person name="Henrissat B."/>
            <person name="Hauser L."/>
            <person name="Land M."/>
            <person name="Coutinho P.M."/>
            <person name="Rancurel C."/>
            <person name="Saunders E.H."/>
            <person name="Longmire A.G."/>
            <person name="Zhang H."/>
            <person name="Bayer E.A."/>
            <person name="Gilbert H.J."/>
            <person name="Larimer F."/>
            <person name="Zhulin I.B."/>
            <person name="Ekborg N.A."/>
            <person name="Lamed R."/>
            <person name="Richardson P.M."/>
            <person name="Borovok I."/>
            <person name="Hutcheson S."/>
        </authorList>
    </citation>
    <scope>NUCLEOTIDE SEQUENCE [LARGE SCALE GENOMIC DNA]</scope>
    <source>
        <strain evidence="2">2-40 / ATCC 43961 / DSM 17024</strain>
    </source>
</reference>
<dbReference type="EMBL" id="CP000282">
    <property type="protein sequence ID" value="ABD82993.1"/>
    <property type="molecule type" value="Genomic_DNA"/>
</dbReference>
<dbReference type="TCDB" id="1.B.73.1.4">
    <property type="family name" value="the capsule biogenesis/assembly (cba) family"/>
</dbReference>
<protein>
    <recommendedName>
        <fullName evidence="3">Capsule assembly Wzi family protein</fullName>
    </recommendedName>
</protein>
<sequence length="512" mass="56047">MPQGKIQIQCAEHTFRAPLPRTLHMYLQWISPIDTMRPTILRSCIAAALCSGISSTAIAGTFYLPTQLAPEAEARVERLFVLANMPTIKRPIAINDVIRALEKVGDKDPALSQGIRQYIARYNKTVGLTHMSAEAGKGSSSDHTLNNRRGQGTNSKFYGSLNGYWAVNDFMAINAGAIVREGTVEGNDVSLEGSFISLGWDALQADIGYRTQWSGPFQDSDMLVTTNAAAMPGITLSNSQPFTDFGIRYEVSLSRMSKSDKIESQADPSQDLTGYPKLLVTHLSFEPLEGFAIGFNRLLQFGGADRDQDPKSVFDALYNAKAADNIGMEGRDFGNQQSSITTRYTFSEGFPFSVYMEYAGEDTSAASDIHFGNSAMMYGLHLPVLPYHFDVTYEHAEWQNGWYVNSNFGDGMQNDGSMIGHWQTNMRKALDNSGGNAQTLKIIWDNYAGSSLTATLRTVQSDNSIAGGGVNGQELSLQYARAWGPTIVGASAINGENVLGESYSYLSGFIRW</sequence>
<evidence type="ECO:0008006" key="3">
    <source>
        <dbReference type="Google" id="ProtNLM"/>
    </source>
</evidence>
<dbReference type="Proteomes" id="UP000001947">
    <property type="component" value="Chromosome"/>
</dbReference>
<evidence type="ECO:0000313" key="2">
    <source>
        <dbReference type="Proteomes" id="UP000001947"/>
    </source>
</evidence>
<dbReference type="KEGG" id="sde:Sde_3738"/>
<keyword evidence="2" id="KW-1185">Reference proteome</keyword>
<dbReference type="AlphaFoldDB" id="Q21E86"/>
<dbReference type="HOGENOM" id="CLU_581212_0_0_6"/>
<proteinExistence type="predicted"/>
<dbReference type="InterPro" id="IPR038636">
    <property type="entry name" value="Wzi_sf"/>
</dbReference>
<gene>
    <name evidence="1" type="ordered locus">Sde_3738</name>
</gene>
<dbReference type="STRING" id="203122.Sde_3738"/>
<organism evidence="1 2">
    <name type="scientific">Saccharophagus degradans (strain 2-40 / ATCC 43961 / DSM 17024)</name>
    <dbReference type="NCBI Taxonomy" id="203122"/>
    <lineage>
        <taxon>Bacteria</taxon>
        <taxon>Pseudomonadati</taxon>
        <taxon>Pseudomonadota</taxon>
        <taxon>Gammaproteobacteria</taxon>
        <taxon>Cellvibrionales</taxon>
        <taxon>Cellvibrionaceae</taxon>
        <taxon>Saccharophagus</taxon>
    </lineage>
</organism>
<dbReference type="eggNOG" id="COG1629">
    <property type="taxonomic scope" value="Bacteria"/>
</dbReference>
<dbReference type="Gene3D" id="2.40.160.130">
    <property type="entry name" value="Capsule assembly protein Wzi"/>
    <property type="match status" value="1"/>
</dbReference>